<sequence>MFENWKLKIENSADGGYAALTMLMLAIAVSLTVVGGFTFFSLQEVATTRAYTRSLEARAIAESGIEDGIYRVITGKQILASETLAVGNGSTTIILTTNGNEKTIRSEGRRSQNKRNLETHLSISTASVNFFYGIQVSDGGLKMSNNAVVSGNVFSNGSIVGSSGTTITGDAVVAGGIPPNPAVEWTTHDADHAFATASTNRDIAQSFIATADGALSKMSVYLAKVGSPSSNLTVRITTDNGGKPNSSDIADTAITPSQVGTTASWIDVSFASPPTLTNGTQYWIVLDYGTNSASNYWVWRKDTSDAYAGNTGKYTSNWSTGSATWTNVGGDLSFRVWIGGTTTRIEGVTIGNSSTGTGRANLFVNATVHGSSCPNAYCIVENPPREELPISAGVIQDWKDAAAAGGTCAPPVCDGAGNYKLTNGASGSLGPIKINGNLELDNGATLTVTGTIWVLGEIKLSNNCIARLSPGYGALSGVILTNSKVTISNNCIFEGSGQAGSYILLLTDKSSPTEKVMTISNNSSGVIYYASNGTIEFSNNATAKEATAYGIELDNNATITYESGLSNISFSSGPGAGYDITYWREVE</sequence>
<dbReference type="NCBIfam" id="NF041539">
    <property type="entry name" value="choice_anch_R"/>
    <property type="match status" value="1"/>
</dbReference>
<proteinExistence type="predicted"/>
<feature type="transmembrane region" description="Helical" evidence="1">
    <location>
        <begin position="20"/>
        <end position="42"/>
    </location>
</feature>
<dbReference type="EMBL" id="LCQQ01000022">
    <property type="protein sequence ID" value="KKW20809.1"/>
    <property type="molecule type" value="Genomic_DNA"/>
</dbReference>
<dbReference type="Proteomes" id="UP000034201">
    <property type="component" value="Unassembled WGS sequence"/>
</dbReference>
<organism evidence="2 3">
    <name type="scientific">Candidatus Adlerbacteria bacterium GW2011_GWC1_50_9</name>
    <dbReference type="NCBI Taxonomy" id="1618608"/>
    <lineage>
        <taxon>Bacteria</taxon>
        <taxon>Candidatus Adleribacteriota</taxon>
    </lineage>
</organism>
<gene>
    <name evidence="2" type="ORF">UY61_C0022G0006</name>
</gene>
<comment type="caution">
    <text evidence="2">The sequence shown here is derived from an EMBL/GenBank/DDBJ whole genome shotgun (WGS) entry which is preliminary data.</text>
</comment>
<evidence type="ECO:0000313" key="3">
    <source>
        <dbReference type="Proteomes" id="UP000034201"/>
    </source>
</evidence>
<reference evidence="2 3" key="1">
    <citation type="journal article" date="2015" name="Nature">
        <title>rRNA introns, odd ribosomes, and small enigmatic genomes across a large radiation of phyla.</title>
        <authorList>
            <person name="Brown C.T."/>
            <person name="Hug L.A."/>
            <person name="Thomas B.C."/>
            <person name="Sharon I."/>
            <person name="Castelle C.J."/>
            <person name="Singh A."/>
            <person name="Wilkins M.J."/>
            <person name="Williams K.H."/>
            <person name="Banfield J.F."/>
        </authorList>
    </citation>
    <scope>NUCLEOTIDE SEQUENCE [LARGE SCALE GENOMIC DNA]</scope>
</reference>
<evidence type="ECO:0000256" key="1">
    <source>
        <dbReference type="SAM" id="Phobius"/>
    </source>
</evidence>
<keyword evidence="1" id="KW-1133">Transmembrane helix</keyword>
<evidence type="ECO:0000313" key="2">
    <source>
        <dbReference type="EMBL" id="KKW20809.1"/>
    </source>
</evidence>
<name>A0A0G1ZN09_9BACT</name>
<dbReference type="AlphaFoldDB" id="A0A0G1ZN09"/>
<keyword evidence="1" id="KW-0472">Membrane</keyword>
<protein>
    <submittedName>
        <fullName evidence="2">Uncharacterized protein</fullName>
    </submittedName>
</protein>
<keyword evidence="1" id="KW-0812">Transmembrane</keyword>
<accession>A0A0G1ZN09</accession>